<dbReference type="InterPro" id="IPR017441">
    <property type="entry name" value="Protein_kinase_ATP_BS"/>
</dbReference>
<keyword evidence="11" id="KW-0472">Membrane</keyword>
<evidence type="ECO:0000256" key="9">
    <source>
        <dbReference type="PROSITE-ProRule" id="PRU10141"/>
    </source>
</evidence>
<dbReference type="EC" id="2.7.11.1" evidence="1"/>
<dbReference type="CDD" id="cd14014">
    <property type="entry name" value="STKc_PknB_like"/>
    <property type="match status" value="1"/>
</dbReference>
<evidence type="ECO:0000313" key="14">
    <source>
        <dbReference type="EMBL" id="MEQ2510395.1"/>
    </source>
</evidence>
<comment type="caution">
    <text evidence="14">The sequence shown here is derived from an EMBL/GenBank/DDBJ whole genome shotgun (WGS) entry which is preliminary data.</text>
</comment>
<comment type="catalytic activity">
    <reaction evidence="7">
        <text>L-threonyl-[protein] + ATP = O-phospho-L-threonyl-[protein] + ADP + H(+)</text>
        <dbReference type="Rhea" id="RHEA:46608"/>
        <dbReference type="Rhea" id="RHEA-COMP:11060"/>
        <dbReference type="Rhea" id="RHEA-COMP:11605"/>
        <dbReference type="ChEBI" id="CHEBI:15378"/>
        <dbReference type="ChEBI" id="CHEBI:30013"/>
        <dbReference type="ChEBI" id="CHEBI:30616"/>
        <dbReference type="ChEBI" id="CHEBI:61977"/>
        <dbReference type="ChEBI" id="CHEBI:456216"/>
        <dbReference type="EC" id="2.7.11.1"/>
    </reaction>
</comment>
<dbReference type="PROSITE" id="PS51178">
    <property type="entry name" value="PASTA"/>
    <property type="match status" value="4"/>
</dbReference>
<keyword evidence="2" id="KW-0723">Serine/threonine-protein kinase</keyword>
<organism evidence="14 15">
    <name type="scientific">Faecousia intestinalis</name>
    <dbReference type="NCBI Taxonomy" id="3133167"/>
    <lineage>
        <taxon>Bacteria</taxon>
        <taxon>Bacillati</taxon>
        <taxon>Bacillota</taxon>
        <taxon>Clostridia</taxon>
        <taxon>Eubacteriales</taxon>
        <taxon>Oscillospiraceae</taxon>
        <taxon>Faecousia</taxon>
    </lineage>
</organism>
<feature type="region of interest" description="Disordered" evidence="10">
    <location>
        <begin position="482"/>
        <end position="504"/>
    </location>
</feature>
<evidence type="ECO:0000256" key="6">
    <source>
        <dbReference type="ARBA" id="ARBA00022840"/>
    </source>
</evidence>
<keyword evidence="15" id="KW-1185">Reference proteome</keyword>
<evidence type="ECO:0000256" key="11">
    <source>
        <dbReference type="SAM" id="Phobius"/>
    </source>
</evidence>
<reference evidence="14 15" key="1">
    <citation type="submission" date="2024-03" db="EMBL/GenBank/DDBJ databases">
        <title>Human intestinal bacterial collection.</title>
        <authorList>
            <person name="Pauvert C."/>
            <person name="Hitch T.C.A."/>
            <person name="Clavel T."/>
        </authorList>
    </citation>
    <scope>NUCLEOTIDE SEQUENCE [LARGE SCALE GENOMIC DNA]</scope>
    <source>
        <strain evidence="14 15">CLA-AA-H192</strain>
    </source>
</reference>
<keyword evidence="3" id="KW-0808">Transferase</keyword>
<dbReference type="Proteomes" id="UP001491552">
    <property type="component" value="Unassembled WGS sequence"/>
</dbReference>
<keyword evidence="11" id="KW-0812">Transmembrane</keyword>
<evidence type="ECO:0000256" key="3">
    <source>
        <dbReference type="ARBA" id="ARBA00022679"/>
    </source>
</evidence>
<feature type="domain" description="PASTA" evidence="13">
    <location>
        <begin position="379"/>
        <end position="449"/>
    </location>
</feature>
<proteinExistence type="predicted"/>
<dbReference type="PROSITE" id="PS00107">
    <property type="entry name" value="PROTEIN_KINASE_ATP"/>
    <property type="match status" value="1"/>
</dbReference>
<dbReference type="SUPFAM" id="SSF54184">
    <property type="entry name" value="Penicillin-binding protein 2x (pbp-2x), c-terminal domain"/>
    <property type="match status" value="1"/>
</dbReference>
<feature type="binding site" evidence="9">
    <location>
        <position position="42"/>
    </location>
    <ligand>
        <name>ATP</name>
        <dbReference type="ChEBI" id="CHEBI:30616"/>
    </ligand>
</feature>
<feature type="domain" description="PASTA" evidence="13">
    <location>
        <begin position="450"/>
        <end position="518"/>
    </location>
</feature>
<dbReference type="NCBIfam" id="NF033483">
    <property type="entry name" value="PknB_PASTA_kin"/>
    <property type="match status" value="1"/>
</dbReference>
<dbReference type="InterPro" id="IPR011009">
    <property type="entry name" value="Kinase-like_dom_sf"/>
</dbReference>
<gene>
    <name evidence="14" type="primary">pknB</name>
    <name evidence="14" type="ORF">WMO66_03870</name>
</gene>
<dbReference type="PROSITE" id="PS00108">
    <property type="entry name" value="PROTEIN_KINASE_ST"/>
    <property type="match status" value="1"/>
</dbReference>
<dbReference type="InterPro" id="IPR000719">
    <property type="entry name" value="Prot_kinase_dom"/>
</dbReference>
<feature type="domain" description="Protein kinase" evidence="12">
    <location>
        <begin position="13"/>
        <end position="277"/>
    </location>
</feature>
<dbReference type="InterPro" id="IPR005543">
    <property type="entry name" value="PASTA_dom"/>
</dbReference>
<evidence type="ECO:0000259" key="12">
    <source>
        <dbReference type="PROSITE" id="PS50011"/>
    </source>
</evidence>
<dbReference type="PANTHER" id="PTHR43289">
    <property type="entry name" value="MITOGEN-ACTIVATED PROTEIN KINASE KINASE KINASE 20-RELATED"/>
    <property type="match status" value="1"/>
</dbReference>
<evidence type="ECO:0000256" key="10">
    <source>
        <dbReference type="SAM" id="MobiDB-lite"/>
    </source>
</evidence>
<evidence type="ECO:0000256" key="5">
    <source>
        <dbReference type="ARBA" id="ARBA00022777"/>
    </source>
</evidence>
<dbReference type="PROSITE" id="PS50011">
    <property type="entry name" value="PROTEIN_KINASE_DOM"/>
    <property type="match status" value="1"/>
</dbReference>
<dbReference type="Gene3D" id="3.30.200.20">
    <property type="entry name" value="Phosphorylase Kinase, domain 1"/>
    <property type="match status" value="1"/>
</dbReference>
<feature type="transmembrane region" description="Helical" evidence="11">
    <location>
        <begin position="347"/>
        <end position="369"/>
    </location>
</feature>
<evidence type="ECO:0000313" key="15">
    <source>
        <dbReference type="Proteomes" id="UP001491552"/>
    </source>
</evidence>
<evidence type="ECO:0000256" key="1">
    <source>
        <dbReference type="ARBA" id="ARBA00012513"/>
    </source>
</evidence>
<protein>
    <recommendedName>
        <fullName evidence="1">non-specific serine/threonine protein kinase</fullName>
        <ecNumber evidence="1">2.7.11.1</ecNumber>
    </recommendedName>
</protein>
<feature type="region of interest" description="Disordered" evidence="10">
    <location>
        <begin position="282"/>
        <end position="341"/>
    </location>
</feature>
<evidence type="ECO:0000256" key="8">
    <source>
        <dbReference type="ARBA" id="ARBA00048679"/>
    </source>
</evidence>
<dbReference type="PANTHER" id="PTHR43289:SF34">
    <property type="entry name" value="SERINE_THREONINE-PROTEIN KINASE YBDM-RELATED"/>
    <property type="match status" value="1"/>
</dbReference>
<dbReference type="Pfam" id="PF03793">
    <property type="entry name" value="PASTA"/>
    <property type="match status" value="4"/>
</dbReference>
<keyword evidence="4 9" id="KW-0547">Nucleotide-binding</keyword>
<keyword evidence="5 14" id="KW-0418">Kinase</keyword>
<dbReference type="GO" id="GO:0016301">
    <property type="term" value="F:kinase activity"/>
    <property type="evidence" value="ECO:0007669"/>
    <property type="project" value="UniProtKB-KW"/>
</dbReference>
<feature type="domain" description="PASTA" evidence="13">
    <location>
        <begin position="519"/>
        <end position="585"/>
    </location>
</feature>
<keyword evidence="6 9" id="KW-0067">ATP-binding</keyword>
<evidence type="ECO:0000259" key="13">
    <source>
        <dbReference type="PROSITE" id="PS51178"/>
    </source>
</evidence>
<dbReference type="CDD" id="cd06577">
    <property type="entry name" value="PASTA_pknB"/>
    <property type="match status" value="4"/>
</dbReference>
<feature type="compositionally biased region" description="Basic and acidic residues" evidence="10">
    <location>
        <begin position="325"/>
        <end position="341"/>
    </location>
</feature>
<feature type="compositionally biased region" description="Low complexity" evidence="10">
    <location>
        <begin position="290"/>
        <end position="302"/>
    </location>
</feature>
<keyword evidence="11" id="KW-1133">Transmembrane helix</keyword>
<dbReference type="Gene3D" id="3.30.10.20">
    <property type="match status" value="4"/>
</dbReference>
<dbReference type="Pfam" id="PF00069">
    <property type="entry name" value="Pkinase"/>
    <property type="match status" value="1"/>
</dbReference>
<feature type="region of interest" description="Disordered" evidence="10">
    <location>
        <begin position="634"/>
        <end position="682"/>
    </location>
</feature>
<dbReference type="InterPro" id="IPR008271">
    <property type="entry name" value="Ser/Thr_kinase_AS"/>
</dbReference>
<dbReference type="EMBL" id="JBBMFF010000152">
    <property type="protein sequence ID" value="MEQ2510395.1"/>
    <property type="molecule type" value="Genomic_DNA"/>
</dbReference>
<evidence type="ECO:0000256" key="4">
    <source>
        <dbReference type="ARBA" id="ARBA00022741"/>
    </source>
</evidence>
<feature type="domain" description="PASTA" evidence="13">
    <location>
        <begin position="586"/>
        <end position="652"/>
    </location>
</feature>
<name>A0ABV1G4Q0_9FIRM</name>
<evidence type="ECO:0000256" key="2">
    <source>
        <dbReference type="ARBA" id="ARBA00022527"/>
    </source>
</evidence>
<accession>A0ABV1G4Q0</accession>
<dbReference type="SUPFAM" id="SSF56112">
    <property type="entry name" value="Protein kinase-like (PK-like)"/>
    <property type="match status" value="1"/>
</dbReference>
<comment type="catalytic activity">
    <reaction evidence="8">
        <text>L-seryl-[protein] + ATP = O-phospho-L-seryl-[protein] + ADP + H(+)</text>
        <dbReference type="Rhea" id="RHEA:17989"/>
        <dbReference type="Rhea" id="RHEA-COMP:9863"/>
        <dbReference type="Rhea" id="RHEA-COMP:11604"/>
        <dbReference type="ChEBI" id="CHEBI:15378"/>
        <dbReference type="ChEBI" id="CHEBI:29999"/>
        <dbReference type="ChEBI" id="CHEBI:30616"/>
        <dbReference type="ChEBI" id="CHEBI:83421"/>
        <dbReference type="ChEBI" id="CHEBI:456216"/>
        <dbReference type="EC" id="2.7.11.1"/>
    </reaction>
</comment>
<dbReference type="Gene3D" id="1.10.510.10">
    <property type="entry name" value="Transferase(Phosphotransferase) domain 1"/>
    <property type="match status" value="1"/>
</dbReference>
<evidence type="ECO:0000256" key="7">
    <source>
        <dbReference type="ARBA" id="ARBA00047899"/>
    </source>
</evidence>
<dbReference type="SMART" id="SM00220">
    <property type="entry name" value="S_TKc"/>
    <property type="match status" value="1"/>
</dbReference>
<dbReference type="SMART" id="SM00740">
    <property type="entry name" value="PASTA"/>
    <property type="match status" value="4"/>
</dbReference>
<dbReference type="RefSeq" id="WP_349135067.1">
    <property type="nucleotide sequence ID" value="NZ_JBBMFF010000152.1"/>
</dbReference>
<feature type="compositionally biased region" description="Low complexity" evidence="10">
    <location>
        <begin position="654"/>
        <end position="682"/>
    </location>
</feature>
<sequence>MENYLGRLLDNRYEILEVIGTGGMAVVYKALDHRLNRLVAVKILKDEFSRNQEFRRRFHAESQAVAMLSHPNIVSVYDVSRSGDVDYIVMELIEGITLKQYLEKKGCLNWRETLHFAMQIAKALEHAHSRGIVHRDIKPHNIMILKDGSIKVADFGIARIASAQSTLTREALGSVHYISPEQAKGAWVDDRSDLYSLGVVMYEMLTGRTPYDGETPVSVAIQHINGGAPLPSTLVTGIPRGLEQITMHAMASNADERYSSATEMLRDMEEFRKNPSLTFVYGPGGQTLRQAPQAPQQPQQPQHGGMTRSEAERYAAARAANRAARQPDERRAAERARREQEKKRRTVIGVVCAAAAAVVLLVVLGVVLLRGSGTNDKPDTPEVEVPKLVGMKLEDINPDDYPELKIDLNGVTYDYNDEYEKGYVYEQTPKAGEMVKGGRVRTISLKVSLGKENNLMPDLAGQSEANAMSQLKAMNLGLNVRREEESSDTVPAGSVTRTDPAAETELQEGQSVTVYVSLGSGKMPELKNQSKENAKSILDAMNLNLRITYLEEESDDIASGNVTRTVPASDSQLSRGQQVTVYVSKGSGKVTVPPVTGLSVRDAIDLLTENGLKYEIKRVYSDTDEKDRVVRQSEAANSKVAKDTIVTLEVSDGPEPTEAPTEAPTTAPTEPEPTTESSESGD</sequence>